<keyword evidence="2" id="KW-1185">Reference proteome</keyword>
<dbReference type="EMBL" id="MU003509">
    <property type="protein sequence ID" value="KAF2470234.1"/>
    <property type="molecule type" value="Genomic_DNA"/>
</dbReference>
<evidence type="ECO:0000313" key="1">
    <source>
        <dbReference type="EMBL" id="KAF2470234.1"/>
    </source>
</evidence>
<sequence length="526" mass="60696">MTAQSGLEPFPPLSVSHHFVRRESHKHGSRDSPRRRKSSGLGGELPGDNDVAAFATMSPPMTPPQIYVCSPIFLLIFQPILLLLAKFFFQRPASEKPGRRSKRRTIKRAFSRWKRISLRHTWLTPLILCLIIVSLYLVNPVPSNPISAALFISYPLPHTPGSDGPIQYGKGARDFAFVAFYTIFLSFTREFLMQRMIRPLAIWCGIKSRAKQSRFMEQFYTAVYFSIFGPYGLWVMSRTPIWYFNTAAMYQDFPHRTHEAVFKAYYLLQASYWTQQMIVLLLMLEKPRKDFKELVAHHFITLALIWLSYRFHFTYMGIAVYITMDISDFFLATSKVLNYVDSPIVGPYFFSFMFIWGYLRHYLNLKILWSILTEFSTVGPFELNWETQQYKCWISQVITFSLLAALQAVNLFWFFLICRIAYRFVASWGEEIEDERSEYEESDEEVEDKNREDRNENEKPKMNGFTNGSANGKLANGSANGKLANGLNSAPKVAVNSVVPSSPSGSAVTEPVRISSRIKQRKKNQK</sequence>
<protein>
    <submittedName>
        <fullName evidence="1">LAG1-domain-containing protein</fullName>
    </submittedName>
</protein>
<name>A0ACB6QTB8_9PLEO</name>
<evidence type="ECO:0000313" key="2">
    <source>
        <dbReference type="Proteomes" id="UP000799755"/>
    </source>
</evidence>
<reference evidence="1" key="1">
    <citation type="journal article" date="2020" name="Stud. Mycol.">
        <title>101 Dothideomycetes genomes: a test case for predicting lifestyles and emergence of pathogens.</title>
        <authorList>
            <person name="Haridas S."/>
            <person name="Albert R."/>
            <person name="Binder M."/>
            <person name="Bloem J."/>
            <person name="Labutti K."/>
            <person name="Salamov A."/>
            <person name="Andreopoulos B."/>
            <person name="Baker S."/>
            <person name="Barry K."/>
            <person name="Bills G."/>
            <person name="Bluhm B."/>
            <person name="Cannon C."/>
            <person name="Castanera R."/>
            <person name="Culley D."/>
            <person name="Daum C."/>
            <person name="Ezra D."/>
            <person name="Gonzalez J."/>
            <person name="Henrissat B."/>
            <person name="Kuo A."/>
            <person name="Liang C."/>
            <person name="Lipzen A."/>
            <person name="Lutzoni F."/>
            <person name="Magnuson J."/>
            <person name="Mondo S."/>
            <person name="Nolan M."/>
            <person name="Ohm R."/>
            <person name="Pangilinan J."/>
            <person name="Park H.-J."/>
            <person name="Ramirez L."/>
            <person name="Alfaro M."/>
            <person name="Sun H."/>
            <person name="Tritt A."/>
            <person name="Yoshinaga Y."/>
            <person name="Zwiers L.-H."/>
            <person name="Turgeon B."/>
            <person name="Goodwin S."/>
            <person name="Spatafora J."/>
            <person name="Crous P."/>
            <person name="Grigoriev I."/>
        </authorList>
    </citation>
    <scope>NUCLEOTIDE SEQUENCE</scope>
    <source>
        <strain evidence="1">ATCC 200398</strain>
    </source>
</reference>
<dbReference type="Proteomes" id="UP000799755">
    <property type="component" value="Unassembled WGS sequence"/>
</dbReference>
<comment type="caution">
    <text evidence="1">The sequence shown here is derived from an EMBL/GenBank/DDBJ whole genome shotgun (WGS) entry which is preliminary data.</text>
</comment>
<organism evidence="1 2">
    <name type="scientific">Lindgomyces ingoldianus</name>
    <dbReference type="NCBI Taxonomy" id="673940"/>
    <lineage>
        <taxon>Eukaryota</taxon>
        <taxon>Fungi</taxon>
        <taxon>Dikarya</taxon>
        <taxon>Ascomycota</taxon>
        <taxon>Pezizomycotina</taxon>
        <taxon>Dothideomycetes</taxon>
        <taxon>Pleosporomycetidae</taxon>
        <taxon>Pleosporales</taxon>
        <taxon>Lindgomycetaceae</taxon>
        <taxon>Lindgomyces</taxon>
    </lineage>
</organism>
<proteinExistence type="predicted"/>
<gene>
    <name evidence="1" type="ORF">BDR25DRAFT_226751</name>
</gene>
<accession>A0ACB6QTB8</accession>